<feature type="compositionally biased region" description="Acidic residues" evidence="3">
    <location>
        <begin position="179"/>
        <end position="193"/>
    </location>
</feature>
<evidence type="ECO:0000256" key="1">
    <source>
        <dbReference type="ARBA" id="ARBA00022884"/>
    </source>
</evidence>
<dbReference type="PROSITE" id="PS50102">
    <property type="entry name" value="RRM"/>
    <property type="match status" value="2"/>
</dbReference>
<dbReference type="PANTHER" id="PTHR23236">
    <property type="entry name" value="EUKARYOTIC TRANSLATION INITIATION FACTOR 4B/4H"/>
    <property type="match status" value="1"/>
</dbReference>
<feature type="compositionally biased region" description="Basic and acidic residues" evidence="3">
    <location>
        <begin position="204"/>
        <end position="225"/>
    </location>
</feature>
<dbReference type="AlphaFoldDB" id="A0A8J5L9B3"/>
<evidence type="ECO:0000256" key="2">
    <source>
        <dbReference type="PROSITE-ProRule" id="PRU00176"/>
    </source>
</evidence>
<comment type="caution">
    <text evidence="5">The sequence shown here is derived from an EMBL/GenBank/DDBJ whole genome shotgun (WGS) entry which is preliminary data.</text>
</comment>
<feature type="compositionally biased region" description="Polar residues" evidence="3">
    <location>
        <begin position="122"/>
        <end position="137"/>
    </location>
</feature>
<dbReference type="Gene3D" id="3.30.70.330">
    <property type="match status" value="2"/>
</dbReference>
<feature type="compositionally biased region" description="Gly residues" evidence="3">
    <location>
        <begin position="450"/>
        <end position="461"/>
    </location>
</feature>
<gene>
    <name evidence="5" type="ORF">ZIOFF_037550</name>
</gene>
<dbReference type="InterPro" id="IPR035979">
    <property type="entry name" value="RBD_domain_sf"/>
</dbReference>
<dbReference type="InterPro" id="IPR012677">
    <property type="entry name" value="Nucleotide-bd_a/b_plait_sf"/>
</dbReference>
<protein>
    <recommendedName>
        <fullName evidence="4">RRM domain-containing protein</fullName>
    </recommendedName>
</protein>
<keyword evidence="1 2" id="KW-0694">RNA-binding</keyword>
<evidence type="ECO:0000256" key="3">
    <source>
        <dbReference type="SAM" id="MobiDB-lite"/>
    </source>
</evidence>
<evidence type="ECO:0000313" key="6">
    <source>
        <dbReference type="Proteomes" id="UP000734854"/>
    </source>
</evidence>
<feature type="domain" description="RRM" evidence="4">
    <location>
        <begin position="331"/>
        <end position="412"/>
    </location>
</feature>
<reference evidence="5 6" key="1">
    <citation type="submission" date="2020-08" db="EMBL/GenBank/DDBJ databases">
        <title>Plant Genome Project.</title>
        <authorList>
            <person name="Zhang R.-G."/>
        </authorList>
    </citation>
    <scope>NUCLEOTIDE SEQUENCE [LARGE SCALE GENOMIC DNA]</scope>
    <source>
        <tissue evidence="5">Rhizome</tissue>
    </source>
</reference>
<evidence type="ECO:0000259" key="4">
    <source>
        <dbReference type="PROSITE" id="PS50102"/>
    </source>
</evidence>
<feature type="compositionally biased region" description="Gly residues" evidence="3">
    <location>
        <begin position="425"/>
        <end position="439"/>
    </location>
</feature>
<dbReference type="SUPFAM" id="SSF54928">
    <property type="entry name" value="RNA-binding domain, RBD"/>
    <property type="match status" value="2"/>
</dbReference>
<organism evidence="5 6">
    <name type="scientific">Zingiber officinale</name>
    <name type="common">Ginger</name>
    <name type="synonym">Amomum zingiber</name>
    <dbReference type="NCBI Taxonomy" id="94328"/>
    <lineage>
        <taxon>Eukaryota</taxon>
        <taxon>Viridiplantae</taxon>
        <taxon>Streptophyta</taxon>
        <taxon>Embryophyta</taxon>
        <taxon>Tracheophyta</taxon>
        <taxon>Spermatophyta</taxon>
        <taxon>Magnoliopsida</taxon>
        <taxon>Liliopsida</taxon>
        <taxon>Zingiberales</taxon>
        <taxon>Zingiberaceae</taxon>
        <taxon>Zingiber</taxon>
    </lineage>
</organism>
<feature type="region of interest" description="Disordered" evidence="3">
    <location>
        <begin position="1"/>
        <end position="225"/>
    </location>
</feature>
<dbReference type="EMBL" id="JACMSC010000010">
    <property type="protein sequence ID" value="KAG6505196.1"/>
    <property type="molecule type" value="Genomic_DNA"/>
</dbReference>
<dbReference type="InterPro" id="IPR000504">
    <property type="entry name" value="RRM_dom"/>
</dbReference>
<dbReference type="SMART" id="SM00360">
    <property type="entry name" value="RRM"/>
    <property type="match status" value="2"/>
</dbReference>
<accession>A0A8J5L9B3</accession>
<dbReference type="FunFam" id="3.30.70.330:FF:001006">
    <property type="entry name" value="Nucleolin 2"/>
    <property type="match status" value="1"/>
</dbReference>
<dbReference type="Proteomes" id="UP000734854">
    <property type="component" value="Unassembled WGS sequence"/>
</dbReference>
<feature type="compositionally biased region" description="Polar residues" evidence="3">
    <location>
        <begin position="74"/>
        <end position="84"/>
    </location>
</feature>
<feature type="compositionally biased region" description="Low complexity" evidence="3">
    <location>
        <begin position="99"/>
        <end position="112"/>
    </location>
</feature>
<feature type="domain" description="RRM" evidence="4">
    <location>
        <begin position="226"/>
        <end position="312"/>
    </location>
</feature>
<dbReference type="Pfam" id="PF00076">
    <property type="entry name" value="RRM_1"/>
    <property type="match status" value="2"/>
</dbReference>
<sequence>MGKSNKKTNVQVAPAVSAVSGQSGRKGKRDAGKVLDSVVAKKQKTETEMVVQKEGIKKLKKAQQEVPSKRKPEASNSDYEISSNSEEEVKVPPKKQSKSAKASTKESSSSEDSSSDDELAKTASTLIKNGATASRNGSVGAVSKQGEESSSSESDSDEDKEDASGGVKKQTADTKMEKEDESSPSESDTDEGDASTGSSSSEESSEKSSDVESEDEKPLKISKKDKDVMVKGATVDSAQKQTTKKSEKTAVMSEFFNAAGEVVAVRLATRLDGSSKGFCHIDFATEEAVKKAVELNGQEFFGRALRLEVAQERDSHTPLSGNGKDSKGQNYTIFVKGFDKSVGQDQIRNSLQEHFGSCGGITRISLPKDYESGALKGIAYMDFKDQDAYNKAFELNGSELGEYTLTVDEAKPKGDNSNRGWNSGRDGGGRSGGKFGSGGRRGRGDRGRGRGFSGRGRGRSSGGKKTTFGDD</sequence>
<proteinExistence type="predicted"/>
<name>A0A8J5L9B3_ZINOF</name>
<keyword evidence="6" id="KW-1185">Reference proteome</keyword>
<dbReference type="GO" id="GO:0008143">
    <property type="term" value="F:poly(A) binding"/>
    <property type="evidence" value="ECO:0007669"/>
    <property type="project" value="TreeGrafter"/>
</dbReference>
<dbReference type="PANTHER" id="PTHR23236:SF102">
    <property type="entry name" value="POLYADENYLATE-BINDING PROTEIN 2-RELATED"/>
    <property type="match status" value="1"/>
</dbReference>
<feature type="region of interest" description="Disordered" evidence="3">
    <location>
        <begin position="408"/>
        <end position="471"/>
    </location>
</feature>
<evidence type="ECO:0000313" key="5">
    <source>
        <dbReference type="EMBL" id="KAG6505196.1"/>
    </source>
</evidence>